<dbReference type="Pfam" id="PF09786">
    <property type="entry name" value="CytochromB561_N"/>
    <property type="match status" value="1"/>
</dbReference>
<organism evidence="1 2">
    <name type="scientific">Brassica carinata</name>
    <name type="common">Ethiopian mustard</name>
    <name type="synonym">Abyssinian cabbage</name>
    <dbReference type="NCBI Taxonomy" id="52824"/>
    <lineage>
        <taxon>Eukaryota</taxon>
        <taxon>Viridiplantae</taxon>
        <taxon>Streptophyta</taxon>
        <taxon>Embryophyta</taxon>
        <taxon>Tracheophyta</taxon>
        <taxon>Spermatophyta</taxon>
        <taxon>Magnoliopsida</taxon>
        <taxon>eudicotyledons</taxon>
        <taxon>Gunneridae</taxon>
        <taxon>Pentapetalae</taxon>
        <taxon>rosids</taxon>
        <taxon>malvids</taxon>
        <taxon>Brassicales</taxon>
        <taxon>Brassicaceae</taxon>
        <taxon>Brassiceae</taxon>
        <taxon>Brassica</taxon>
    </lineage>
</organism>
<comment type="caution">
    <text evidence="1">The sequence shown here is derived from an EMBL/GenBank/DDBJ whole genome shotgun (WGS) entry which is preliminary data.</text>
</comment>
<protein>
    <submittedName>
        <fullName evidence="1">Uncharacterized protein</fullName>
    </submittedName>
</protein>
<accession>A0A8X7SE66</accession>
<proteinExistence type="predicted"/>
<dbReference type="InterPro" id="IPR019176">
    <property type="entry name" value="Cytochrome_B561-rel"/>
</dbReference>
<reference evidence="1 2" key="1">
    <citation type="submission" date="2020-02" db="EMBL/GenBank/DDBJ databases">
        <authorList>
            <person name="Ma Q."/>
            <person name="Huang Y."/>
            <person name="Song X."/>
            <person name="Pei D."/>
        </authorList>
    </citation>
    <scope>NUCLEOTIDE SEQUENCE [LARGE SCALE GENOMIC DNA]</scope>
    <source>
        <strain evidence="1">Sxm20200214</strain>
        <tissue evidence="1">Leaf</tissue>
    </source>
</reference>
<dbReference type="GO" id="GO:0016020">
    <property type="term" value="C:membrane"/>
    <property type="evidence" value="ECO:0007669"/>
    <property type="project" value="TreeGrafter"/>
</dbReference>
<gene>
    <name evidence="1" type="ORF">Bca52824_034160</name>
</gene>
<dbReference type="PANTHER" id="PTHR21780">
    <property type="entry name" value="TRANSMEMBRANE PROTEIN 209"/>
    <property type="match status" value="1"/>
</dbReference>
<name>A0A8X7SE66_BRACI</name>
<sequence length="360" mass="40875">MSTDFPAAMSFEQAIKGFRDLGVYPEIENWRDQLRQWCSSVLLKPLLNKIETSHIQVMQKTSKLGINVTISAVGSVLPPNGTFTTILPLDGTQGWQPSYTWDEHGLLKELRDSLIYTIVASGRQQYQTVRQQRTADQQNAVHQQQAARISHIQECINAISEYLMLQSLMKGEWVNSLLPCSSFQVDYTVQRIRELAEGTCVKAYEYNRTEDTREKNKKWSMEPPTDSHLLLYLFCAFLEHPNWMLHLDPSSFSGIHARENPLYLGVLPPNEIFPEKYIAVVSGVPSTLHPGACVLAVDKQRPTRFALYWDKKLQFTLQGITAAWDSMLLMCHIIKVSYGGVVRGVNLGSSSLNILQLRDQ</sequence>
<evidence type="ECO:0000313" key="2">
    <source>
        <dbReference type="Proteomes" id="UP000886595"/>
    </source>
</evidence>
<dbReference type="OrthoDB" id="509821at2759"/>
<dbReference type="AlphaFoldDB" id="A0A8X7SE66"/>
<dbReference type="PANTHER" id="PTHR21780:SF0">
    <property type="entry name" value="TRANSMEMBRANE PROTEIN 209"/>
    <property type="match status" value="1"/>
</dbReference>
<dbReference type="EMBL" id="JAAMPC010000007">
    <property type="protein sequence ID" value="KAG2305509.1"/>
    <property type="molecule type" value="Genomic_DNA"/>
</dbReference>
<evidence type="ECO:0000313" key="1">
    <source>
        <dbReference type="EMBL" id="KAG2305509.1"/>
    </source>
</evidence>
<dbReference type="Proteomes" id="UP000886595">
    <property type="component" value="Unassembled WGS sequence"/>
</dbReference>
<keyword evidence="2" id="KW-1185">Reference proteome</keyword>